<dbReference type="RefSeq" id="WP_075967680.1">
    <property type="nucleotide sequence ID" value="NZ_BQNZ01000003.1"/>
</dbReference>
<dbReference type="EMBL" id="BQNZ01000003">
    <property type="protein sequence ID" value="GKH73565.1"/>
    <property type="molecule type" value="Genomic_DNA"/>
</dbReference>
<sequence length="65" mass="7290">MNEEMIGTLAGKIWAVLSEQPMTVKELKTITKLKEAEIYAAIGWLSREGKMTVTPKGKDFVYSLN</sequence>
<dbReference type="Pfam" id="PF10771">
    <property type="entry name" value="DUF2582"/>
    <property type="match status" value="1"/>
</dbReference>
<evidence type="ECO:0000313" key="2">
    <source>
        <dbReference type="Proteomes" id="UP001055114"/>
    </source>
</evidence>
<name>A0AA37NG72_9BACT</name>
<dbReference type="InterPro" id="IPR019707">
    <property type="entry name" value="DUF2582"/>
</dbReference>
<comment type="caution">
    <text evidence="1">The sequence shown here is derived from an EMBL/GenBank/DDBJ whole genome shotgun (WGS) entry which is preliminary data.</text>
</comment>
<dbReference type="Gene3D" id="1.10.10.10">
    <property type="entry name" value="Winged helix-like DNA-binding domain superfamily/Winged helix DNA-binding domain"/>
    <property type="match status" value="1"/>
</dbReference>
<gene>
    <name evidence="1" type="ORF">CE91St3_34280</name>
</gene>
<accession>A0AA37NG72</accession>
<dbReference type="AlphaFoldDB" id="A0AA37NG72"/>
<evidence type="ECO:0008006" key="3">
    <source>
        <dbReference type="Google" id="ProtNLM"/>
    </source>
</evidence>
<protein>
    <recommendedName>
        <fullName evidence="3">Winged helix-turn-helix domain-containing protein</fullName>
    </recommendedName>
</protein>
<proteinExistence type="predicted"/>
<evidence type="ECO:0000313" key="1">
    <source>
        <dbReference type="EMBL" id="GKH73565.1"/>
    </source>
</evidence>
<organism evidence="1 2">
    <name type="scientific">Parabacteroides merdae</name>
    <dbReference type="NCBI Taxonomy" id="46503"/>
    <lineage>
        <taxon>Bacteria</taxon>
        <taxon>Pseudomonadati</taxon>
        <taxon>Bacteroidota</taxon>
        <taxon>Bacteroidia</taxon>
        <taxon>Bacteroidales</taxon>
        <taxon>Tannerellaceae</taxon>
        <taxon>Parabacteroides</taxon>
    </lineage>
</organism>
<dbReference type="Proteomes" id="UP001055114">
    <property type="component" value="Unassembled WGS sequence"/>
</dbReference>
<reference evidence="1" key="1">
    <citation type="submission" date="2022-01" db="EMBL/GenBank/DDBJ databases">
        <title>Novel bile acid biosynthetic pathways are enriched in the microbiome of centenarians.</title>
        <authorList>
            <person name="Sato Y."/>
            <person name="Atarashi K."/>
            <person name="Plichta R.D."/>
            <person name="Arai Y."/>
            <person name="Sasajima S."/>
            <person name="Kearney M.S."/>
            <person name="Suda W."/>
            <person name="Takeshita K."/>
            <person name="Sasaki T."/>
            <person name="Okamoto S."/>
            <person name="Skelly N.A."/>
            <person name="Okamura Y."/>
            <person name="Vlamakis H."/>
            <person name="Li Y."/>
            <person name="Tanoue T."/>
            <person name="Takei H."/>
            <person name="Nittono H."/>
            <person name="Narushima S."/>
            <person name="Irie J."/>
            <person name="Itoh H."/>
            <person name="Moriya K."/>
            <person name="Sugiura Y."/>
            <person name="Suematsu M."/>
            <person name="Moritoki N."/>
            <person name="Shibata S."/>
            <person name="Littman R.D."/>
            <person name="Fischbach A.M."/>
            <person name="Uwamino Y."/>
            <person name="Inoue T."/>
            <person name="Honda A."/>
            <person name="Hattori M."/>
            <person name="Murai T."/>
            <person name="Xavier J.R."/>
            <person name="Hirose N."/>
            <person name="Honda K."/>
        </authorList>
    </citation>
    <scope>NUCLEOTIDE SEQUENCE</scope>
    <source>
        <strain evidence="1">CE91-St3</strain>
    </source>
</reference>
<dbReference type="InterPro" id="IPR036388">
    <property type="entry name" value="WH-like_DNA-bd_sf"/>
</dbReference>